<evidence type="ECO:0000256" key="3">
    <source>
        <dbReference type="ARBA" id="ARBA00022737"/>
    </source>
</evidence>
<evidence type="ECO:0000256" key="1">
    <source>
        <dbReference type="ARBA" id="ARBA00004123"/>
    </source>
</evidence>
<dbReference type="Proteomes" id="UP001305779">
    <property type="component" value="Unassembled WGS sequence"/>
</dbReference>
<evidence type="ECO:0000256" key="7">
    <source>
        <dbReference type="SAM" id="MobiDB-lite"/>
    </source>
</evidence>
<comment type="subcellular location">
    <subcellularLocation>
        <location evidence="1">Nucleus</location>
    </subcellularLocation>
</comment>
<keyword evidence="2" id="KW-0479">Metal-binding</keyword>
<dbReference type="EMBL" id="JAXOVC010000011">
    <property type="protein sequence ID" value="KAK4495886.1"/>
    <property type="molecule type" value="Genomic_DNA"/>
</dbReference>
<feature type="domain" description="Xylanolytic transcriptional activator regulatory" evidence="8">
    <location>
        <begin position="193"/>
        <end position="465"/>
    </location>
</feature>
<organism evidence="9 10">
    <name type="scientific">Zasmidium cellare</name>
    <name type="common">Wine cellar mold</name>
    <name type="synonym">Racodium cellare</name>
    <dbReference type="NCBI Taxonomy" id="395010"/>
    <lineage>
        <taxon>Eukaryota</taxon>
        <taxon>Fungi</taxon>
        <taxon>Dikarya</taxon>
        <taxon>Ascomycota</taxon>
        <taxon>Pezizomycotina</taxon>
        <taxon>Dothideomycetes</taxon>
        <taxon>Dothideomycetidae</taxon>
        <taxon>Mycosphaerellales</taxon>
        <taxon>Mycosphaerellaceae</taxon>
        <taxon>Zasmidium</taxon>
    </lineage>
</organism>
<evidence type="ECO:0000313" key="9">
    <source>
        <dbReference type="EMBL" id="KAK4495886.1"/>
    </source>
</evidence>
<dbReference type="InterPro" id="IPR051059">
    <property type="entry name" value="VerF-like"/>
</dbReference>
<evidence type="ECO:0000259" key="8">
    <source>
        <dbReference type="Pfam" id="PF04082"/>
    </source>
</evidence>
<proteinExistence type="predicted"/>
<dbReference type="PANTHER" id="PTHR40626:SF10">
    <property type="entry name" value="C2H2-TYPE DOMAIN-CONTAINING PROTEIN"/>
    <property type="match status" value="1"/>
</dbReference>
<dbReference type="Pfam" id="PF04082">
    <property type="entry name" value="Fungal_trans"/>
    <property type="match status" value="1"/>
</dbReference>
<feature type="region of interest" description="Disordered" evidence="7">
    <location>
        <begin position="39"/>
        <end position="67"/>
    </location>
</feature>
<feature type="compositionally biased region" description="Pro residues" evidence="7">
    <location>
        <begin position="45"/>
        <end position="54"/>
    </location>
</feature>
<keyword evidence="10" id="KW-1185">Reference proteome</keyword>
<keyword evidence="5" id="KW-0862">Zinc</keyword>
<gene>
    <name evidence="9" type="ORF">PRZ48_013154</name>
</gene>
<evidence type="ECO:0000313" key="10">
    <source>
        <dbReference type="Proteomes" id="UP001305779"/>
    </source>
</evidence>
<evidence type="ECO:0000256" key="2">
    <source>
        <dbReference type="ARBA" id="ARBA00022723"/>
    </source>
</evidence>
<comment type="caution">
    <text evidence="9">The sequence shown here is derived from an EMBL/GenBank/DDBJ whole genome shotgun (WGS) entry which is preliminary data.</text>
</comment>
<keyword evidence="3" id="KW-0677">Repeat</keyword>
<evidence type="ECO:0000256" key="6">
    <source>
        <dbReference type="ARBA" id="ARBA00023242"/>
    </source>
</evidence>
<evidence type="ECO:0000256" key="4">
    <source>
        <dbReference type="ARBA" id="ARBA00022771"/>
    </source>
</evidence>
<sequence>MKDRMTQAKNYHSFARRDLLKRHDQIGKHLTTNLAVRVNAAPTLTPRPTPPTPANPTESSPAILQDHGNKPVLAGAEHGGDMHANTFLNFDQFLNTMGLNAPLDCIFPDLLAAPDPNCPLSVMPSTSAATRLPYLPPDAHAEDIHELKRVPCAWKVTTGQWEDMYAATQPYENDLGGFVLPSLLAISRHFTGYFEDFHNHIPLLHPLTYRPQDCPDTPELTLAVAAIGAVCRYERNVAIRMFDAAMSIVHARWRQHASGSDFESSNNEDTDLSSSWRLLRMVQAAVLLAAFALMEGRTQTTLDATSLHNLLIDYATADHSHGFCGSTQPTWKNWIYLESVRRTKCVIFNVMNTHTVILDSPPALPSSKLITYLPCSTLEWTAQNEDDWRLAQELAPEPQGFQQAYSELLTTAAPQNSLHSPFGNLVLIHALLQRIHLARQMHVKGCGESLRPSDLEEISVALERWTQAWRQAPESIFDPRNPDASNSFTATSLLGLAFVRLHTTYASIRSLREWQPPKTGLNLAHAHSPKRGTEITAALLHATQAFAVPVKFGVEVTSRRQFHHWDLHNFVWHLEAVTFLSKWLLSVAATYEQEPVSDLESRLMSIIQSLVNKAEESLGWSTAFEPSDPVNRTTATLAKNLSDRLTKIWSRLYKRHNSPWALTELIGASLEAYEGALARL</sequence>
<keyword evidence="4" id="KW-0863">Zinc-finger</keyword>
<accession>A0ABR0E391</accession>
<keyword evidence="6" id="KW-0539">Nucleus</keyword>
<dbReference type="InterPro" id="IPR007219">
    <property type="entry name" value="XnlR_reg_dom"/>
</dbReference>
<name>A0ABR0E391_ZASCE</name>
<protein>
    <recommendedName>
        <fullName evidence="8">Xylanolytic transcriptional activator regulatory domain-containing protein</fullName>
    </recommendedName>
</protein>
<evidence type="ECO:0000256" key="5">
    <source>
        <dbReference type="ARBA" id="ARBA00022833"/>
    </source>
</evidence>
<dbReference type="PANTHER" id="PTHR40626">
    <property type="entry name" value="MIP31509P"/>
    <property type="match status" value="1"/>
</dbReference>
<reference evidence="9 10" key="1">
    <citation type="journal article" date="2023" name="G3 (Bethesda)">
        <title>A chromosome-level genome assembly of Zasmidium syzygii isolated from banana leaves.</title>
        <authorList>
            <person name="van Westerhoven A.C."/>
            <person name="Mehrabi R."/>
            <person name="Talebi R."/>
            <person name="Steentjes M.B.F."/>
            <person name="Corcolon B."/>
            <person name="Chong P.A."/>
            <person name="Kema G.H.J."/>
            <person name="Seidl M.F."/>
        </authorList>
    </citation>
    <scope>NUCLEOTIDE SEQUENCE [LARGE SCALE GENOMIC DNA]</scope>
    <source>
        <strain evidence="9 10">P124</strain>
    </source>
</reference>